<feature type="domain" description="HTH tetR-type" evidence="6">
    <location>
        <begin position="16"/>
        <end position="76"/>
    </location>
</feature>
<reference evidence="7 8" key="1">
    <citation type="submission" date="2019-04" db="EMBL/GenBank/DDBJ databases">
        <title>Azoarcus nasutitermitis sp. nov. isolated from termite nest.</title>
        <authorList>
            <person name="Lin S.-Y."/>
            <person name="Hameed A."/>
            <person name="Hsu Y.-H."/>
            <person name="Young C.-C."/>
        </authorList>
    </citation>
    <scope>NUCLEOTIDE SEQUENCE [LARGE SCALE GENOMIC DNA]</scope>
    <source>
        <strain evidence="7 8">CC-YHH838</strain>
    </source>
</reference>
<sequence length="207" mass="22741">MPDAPKKSTRRKLPESVRREAILKAAQLCFARRGYTETSVSDIADAAQLTKGGVYFHFASKEEIRLALIREFTSQTLSAIDNIVDGDAGATQNLRKTLALLLERMSREDGLLLSVIEAVARHHSGIDEIRAYYQALSTKIIHLILDGRASGEFHGEIDAEMVAEALLSMLSGLALHHELDRAGVHLCKQQDQMIDYMIGIARGAANG</sequence>
<accession>A0A4S4B2X5</accession>
<evidence type="ECO:0000256" key="4">
    <source>
        <dbReference type="ARBA" id="ARBA00023163"/>
    </source>
</evidence>
<dbReference type="InterPro" id="IPR023772">
    <property type="entry name" value="DNA-bd_HTH_TetR-type_CS"/>
</dbReference>
<comment type="caution">
    <text evidence="7">The sequence shown here is derived from an EMBL/GenBank/DDBJ whole genome shotgun (WGS) entry which is preliminary data.</text>
</comment>
<dbReference type="Pfam" id="PF00440">
    <property type="entry name" value="TetR_N"/>
    <property type="match status" value="1"/>
</dbReference>
<dbReference type="InterPro" id="IPR009057">
    <property type="entry name" value="Homeodomain-like_sf"/>
</dbReference>
<dbReference type="SUPFAM" id="SSF46689">
    <property type="entry name" value="Homeodomain-like"/>
    <property type="match status" value="1"/>
</dbReference>
<gene>
    <name evidence="7" type="ORF">E6C76_06780</name>
</gene>
<dbReference type="PROSITE" id="PS50977">
    <property type="entry name" value="HTH_TETR_2"/>
    <property type="match status" value="1"/>
</dbReference>
<dbReference type="RefSeq" id="WP_136347476.1">
    <property type="nucleotide sequence ID" value="NZ_SSOC01000002.1"/>
</dbReference>
<dbReference type="PROSITE" id="PS01081">
    <property type="entry name" value="HTH_TETR_1"/>
    <property type="match status" value="1"/>
</dbReference>
<evidence type="ECO:0000256" key="3">
    <source>
        <dbReference type="ARBA" id="ARBA00023125"/>
    </source>
</evidence>
<dbReference type="FunFam" id="1.10.10.60:FF:000141">
    <property type="entry name" value="TetR family transcriptional regulator"/>
    <property type="match status" value="1"/>
</dbReference>
<feature type="DNA-binding region" description="H-T-H motif" evidence="5">
    <location>
        <begin position="39"/>
        <end position="58"/>
    </location>
</feature>
<evidence type="ECO:0000259" key="6">
    <source>
        <dbReference type="PROSITE" id="PS50977"/>
    </source>
</evidence>
<keyword evidence="4" id="KW-0804">Transcription</keyword>
<dbReference type="InterPro" id="IPR001647">
    <property type="entry name" value="HTH_TetR"/>
</dbReference>
<keyword evidence="3 5" id="KW-0238">DNA-binding</keyword>
<dbReference type="InterPro" id="IPR036271">
    <property type="entry name" value="Tet_transcr_reg_TetR-rel_C_sf"/>
</dbReference>
<dbReference type="EMBL" id="SSOC01000002">
    <property type="protein sequence ID" value="THF66535.1"/>
    <property type="molecule type" value="Genomic_DNA"/>
</dbReference>
<dbReference type="OrthoDB" id="5293507at2"/>
<evidence type="ECO:0000313" key="7">
    <source>
        <dbReference type="EMBL" id="THF66535.1"/>
    </source>
</evidence>
<keyword evidence="8" id="KW-1185">Reference proteome</keyword>
<dbReference type="AlphaFoldDB" id="A0A4S4B2X5"/>
<dbReference type="Gene3D" id="1.10.357.10">
    <property type="entry name" value="Tetracycline Repressor, domain 2"/>
    <property type="match status" value="1"/>
</dbReference>
<dbReference type="PRINTS" id="PR00455">
    <property type="entry name" value="HTHTETR"/>
</dbReference>
<keyword evidence="2" id="KW-0805">Transcription regulation</keyword>
<dbReference type="GO" id="GO:0003677">
    <property type="term" value="F:DNA binding"/>
    <property type="evidence" value="ECO:0007669"/>
    <property type="project" value="UniProtKB-UniRule"/>
</dbReference>
<dbReference type="PANTHER" id="PTHR47506:SF6">
    <property type="entry name" value="HTH-TYPE TRANSCRIPTIONAL REPRESSOR NEMR"/>
    <property type="match status" value="1"/>
</dbReference>
<evidence type="ECO:0000256" key="2">
    <source>
        <dbReference type="ARBA" id="ARBA00023015"/>
    </source>
</evidence>
<dbReference type="Proteomes" id="UP000308430">
    <property type="component" value="Unassembled WGS sequence"/>
</dbReference>
<dbReference type="PANTHER" id="PTHR47506">
    <property type="entry name" value="TRANSCRIPTIONAL REGULATORY PROTEIN"/>
    <property type="match status" value="1"/>
</dbReference>
<name>A0A4S4B2X5_9RHOO</name>
<protein>
    <submittedName>
        <fullName evidence="7">TetR/AcrR family transcriptional regulator</fullName>
    </submittedName>
</protein>
<dbReference type="Gene3D" id="1.10.10.60">
    <property type="entry name" value="Homeodomain-like"/>
    <property type="match status" value="1"/>
</dbReference>
<evidence type="ECO:0000313" key="8">
    <source>
        <dbReference type="Proteomes" id="UP000308430"/>
    </source>
</evidence>
<evidence type="ECO:0000256" key="1">
    <source>
        <dbReference type="ARBA" id="ARBA00022491"/>
    </source>
</evidence>
<evidence type="ECO:0000256" key="5">
    <source>
        <dbReference type="PROSITE-ProRule" id="PRU00335"/>
    </source>
</evidence>
<keyword evidence="1" id="KW-0678">Repressor</keyword>
<organism evidence="7 8">
    <name type="scientific">Pseudothauera nasutitermitis</name>
    <dbReference type="NCBI Taxonomy" id="2565930"/>
    <lineage>
        <taxon>Bacteria</taxon>
        <taxon>Pseudomonadati</taxon>
        <taxon>Pseudomonadota</taxon>
        <taxon>Betaproteobacteria</taxon>
        <taxon>Rhodocyclales</taxon>
        <taxon>Zoogloeaceae</taxon>
        <taxon>Pseudothauera</taxon>
    </lineage>
</organism>
<proteinExistence type="predicted"/>
<dbReference type="SUPFAM" id="SSF48498">
    <property type="entry name" value="Tetracyclin repressor-like, C-terminal domain"/>
    <property type="match status" value="1"/>
</dbReference>